<dbReference type="GO" id="GO:0016209">
    <property type="term" value="F:antioxidant activity"/>
    <property type="evidence" value="ECO:0007669"/>
    <property type="project" value="InterPro"/>
</dbReference>
<evidence type="ECO:0000256" key="1">
    <source>
        <dbReference type="ARBA" id="ARBA00004196"/>
    </source>
</evidence>
<dbReference type="GO" id="GO:0016853">
    <property type="term" value="F:isomerase activity"/>
    <property type="evidence" value="ECO:0007669"/>
    <property type="project" value="UniProtKB-KW"/>
</dbReference>
<dbReference type="InterPro" id="IPR000866">
    <property type="entry name" value="AhpC/TSA"/>
</dbReference>
<dbReference type="PANTHER" id="PTHR42852">
    <property type="entry name" value="THIOL:DISULFIDE INTERCHANGE PROTEIN DSBE"/>
    <property type="match status" value="1"/>
</dbReference>
<dbReference type="InterPro" id="IPR013766">
    <property type="entry name" value="Thioredoxin_domain"/>
</dbReference>
<evidence type="ECO:0000256" key="5">
    <source>
        <dbReference type="ARBA" id="ARBA00023284"/>
    </source>
</evidence>
<dbReference type="InterPro" id="IPR050553">
    <property type="entry name" value="Thioredoxin_ResA/DsbE_sf"/>
</dbReference>
<proteinExistence type="predicted"/>
<dbReference type="InterPro" id="IPR017937">
    <property type="entry name" value="Thioredoxin_CS"/>
</dbReference>
<evidence type="ECO:0000256" key="3">
    <source>
        <dbReference type="ARBA" id="ARBA00022968"/>
    </source>
</evidence>
<feature type="transmembrane region" description="Helical" evidence="6">
    <location>
        <begin position="7"/>
        <end position="24"/>
    </location>
</feature>
<dbReference type="CDD" id="cd02966">
    <property type="entry name" value="TlpA_like_family"/>
    <property type="match status" value="1"/>
</dbReference>
<keyword evidence="6" id="KW-1133">Transmembrane helix</keyword>
<keyword evidence="4" id="KW-1015">Disulfide bond</keyword>
<name>A0A4R6SNL7_LABRH</name>
<dbReference type="GO" id="GO:0030313">
    <property type="term" value="C:cell envelope"/>
    <property type="evidence" value="ECO:0007669"/>
    <property type="project" value="UniProtKB-SubCell"/>
</dbReference>
<protein>
    <submittedName>
        <fullName evidence="8">Thiol-disulfide isomerase/thioredoxin</fullName>
    </submittedName>
</protein>
<dbReference type="AlphaFoldDB" id="A0A4R6SNL7"/>
<dbReference type="GO" id="GO:0017004">
    <property type="term" value="P:cytochrome complex assembly"/>
    <property type="evidence" value="ECO:0007669"/>
    <property type="project" value="UniProtKB-KW"/>
</dbReference>
<dbReference type="PROSITE" id="PS51352">
    <property type="entry name" value="THIOREDOXIN_2"/>
    <property type="match status" value="1"/>
</dbReference>
<dbReference type="Pfam" id="PF00578">
    <property type="entry name" value="AhpC-TSA"/>
    <property type="match status" value="1"/>
</dbReference>
<evidence type="ECO:0000256" key="4">
    <source>
        <dbReference type="ARBA" id="ARBA00023157"/>
    </source>
</evidence>
<keyword evidence="6" id="KW-0472">Membrane</keyword>
<keyword evidence="8" id="KW-0413">Isomerase</keyword>
<dbReference type="RefSeq" id="WP_133847630.1">
    <property type="nucleotide sequence ID" value="NZ_SNXZ01000001.1"/>
</dbReference>
<comment type="subcellular location">
    <subcellularLocation>
        <location evidence="1">Cell envelope</location>
    </subcellularLocation>
</comment>
<keyword evidence="6" id="KW-0812">Transmembrane</keyword>
<dbReference type="PROSITE" id="PS00194">
    <property type="entry name" value="THIOREDOXIN_1"/>
    <property type="match status" value="1"/>
</dbReference>
<dbReference type="SUPFAM" id="SSF52833">
    <property type="entry name" value="Thioredoxin-like"/>
    <property type="match status" value="1"/>
</dbReference>
<gene>
    <name evidence="8" type="ORF">EV186_101730</name>
</gene>
<keyword evidence="2" id="KW-0201">Cytochrome c-type biogenesis</keyword>
<evidence type="ECO:0000256" key="2">
    <source>
        <dbReference type="ARBA" id="ARBA00022748"/>
    </source>
</evidence>
<dbReference type="PANTHER" id="PTHR42852:SF6">
    <property type="entry name" value="THIOL:DISULFIDE INTERCHANGE PROTEIN DSBE"/>
    <property type="match status" value="1"/>
</dbReference>
<sequence length="194" mass="20078">MKNRWRWAIVGLVIVAGVTIALWPRGGNDDRGPDLTAERTKAALQPCAAGGTAKGRLGGVAATCLATGTELDLAKAVGDGKPALINLWATWCEPCKSEMPVLARYAREPGAARVVGVAVKSEQADALQLLTALDVHYPNLIDGGSVVAALHTPDALPASYVVAADGTVRFVGDPRLLRSVDDVRAAVAKYGGAA</sequence>
<dbReference type="InterPro" id="IPR036249">
    <property type="entry name" value="Thioredoxin-like_sf"/>
</dbReference>
<evidence type="ECO:0000259" key="7">
    <source>
        <dbReference type="PROSITE" id="PS51352"/>
    </source>
</evidence>
<evidence type="ECO:0000256" key="6">
    <source>
        <dbReference type="SAM" id="Phobius"/>
    </source>
</evidence>
<keyword evidence="3" id="KW-0735">Signal-anchor</keyword>
<keyword evidence="5" id="KW-0676">Redox-active center</keyword>
<reference evidence="8 9" key="1">
    <citation type="submission" date="2019-03" db="EMBL/GenBank/DDBJ databases">
        <title>Genomic Encyclopedia of Type Strains, Phase IV (KMG-IV): sequencing the most valuable type-strain genomes for metagenomic binning, comparative biology and taxonomic classification.</title>
        <authorList>
            <person name="Goeker M."/>
        </authorList>
    </citation>
    <scope>NUCLEOTIDE SEQUENCE [LARGE SCALE GENOMIC DNA]</scope>
    <source>
        <strain evidence="8 9">DSM 45361</strain>
    </source>
</reference>
<dbReference type="GO" id="GO:0016491">
    <property type="term" value="F:oxidoreductase activity"/>
    <property type="evidence" value="ECO:0007669"/>
    <property type="project" value="InterPro"/>
</dbReference>
<keyword evidence="9" id="KW-1185">Reference proteome</keyword>
<dbReference type="EMBL" id="SNXZ01000001">
    <property type="protein sequence ID" value="TDQ04773.1"/>
    <property type="molecule type" value="Genomic_DNA"/>
</dbReference>
<feature type="domain" description="Thioredoxin" evidence="7">
    <location>
        <begin position="26"/>
        <end position="192"/>
    </location>
</feature>
<comment type="caution">
    <text evidence="8">The sequence shown here is derived from an EMBL/GenBank/DDBJ whole genome shotgun (WGS) entry which is preliminary data.</text>
</comment>
<accession>A0A4R6SNL7</accession>
<dbReference type="OrthoDB" id="9796554at2"/>
<evidence type="ECO:0000313" key="8">
    <source>
        <dbReference type="EMBL" id="TDQ04773.1"/>
    </source>
</evidence>
<dbReference type="Proteomes" id="UP000295444">
    <property type="component" value="Unassembled WGS sequence"/>
</dbReference>
<organism evidence="8 9">
    <name type="scientific">Labedaea rhizosphaerae</name>
    <dbReference type="NCBI Taxonomy" id="598644"/>
    <lineage>
        <taxon>Bacteria</taxon>
        <taxon>Bacillati</taxon>
        <taxon>Actinomycetota</taxon>
        <taxon>Actinomycetes</taxon>
        <taxon>Pseudonocardiales</taxon>
        <taxon>Pseudonocardiaceae</taxon>
        <taxon>Labedaea</taxon>
    </lineage>
</organism>
<dbReference type="Gene3D" id="3.40.30.10">
    <property type="entry name" value="Glutaredoxin"/>
    <property type="match status" value="1"/>
</dbReference>
<evidence type="ECO:0000313" key="9">
    <source>
        <dbReference type="Proteomes" id="UP000295444"/>
    </source>
</evidence>